<keyword evidence="1" id="KW-0175">Coiled coil</keyword>
<keyword evidence="3" id="KW-1185">Reference proteome</keyword>
<feature type="coiled-coil region" evidence="1">
    <location>
        <begin position="4"/>
        <end position="31"/>
    </location>
</feature>
<dbReference type="EMBL" id="RWKW01000034">
    <property type="protein sequence ID" value="RST86543.1"/>
    <property type="molecule type" value="Genomic_DNA"/>
</dbReference>
<name>A0A3S0AT75_9HYPH</name>
<feature type="coiled-coil region" evidence="1">
    <location>
        <begin position="66"/>
        <end position="100"/>
    </location>
</feature>
<dbReference type="AlphaFoldDB" id="A0A3S0AT75"/>
<sequence>MMTYAQLRTALARMEASLAETRHNLALVERRLCDGAEAETIRRRPKSRWYHRRMSRWTGADEAEYRRVLDRMTDAAQAELDRLRRRAERQNGAIEALRCKYRINDERPRQFAL</sequence>
<evidence type="ECO:0000256" key="1">
    <source>
        <dbReference type="SAM" id="Coils"/>
    </source>
</evidence>
<reference evidence="2 3" key="1">
    <citation type="submission" date="2018-12" db="EMBL/GenBank/DDBJ databases">
        <title>Mesorhizobium carbonis sp. nov., isolated from coal mine water.</title>
        <authorList>
            <person name="Xin W."/>
            <person name="Xu Z."/>
            <person name="Xiang F."/>
            <person name="Zhang J."/>
            <person name="Xi L."/>
            <person name="Liu J."/>
        </authorList>
    </citation>
    <scope>NUCLEOTIDE SEQUENCE [LARGE SCALE GENOMIC DNA]</scope>
    <source>
        <strain evidence="2 3">B2.3</strain>
    </source>
</reference>
<evidence type="ECO:0000313" key="2">
    <source>
        <dbReference type="EMBL" id="RST86543.1"/>
    </source>
</evidence>
<comment type="caution">
    <text evidence="2">The sequence shown here is derived from an EMBL/GenBank/DDBJ whole genome shotgun (WGS) entry which is preliminary data.</text>
</comment>
<organism evidence="2 3">
    <name type="scientific">Aquibium carbonis</name>
    <dbReference type="NCBI Taxonomy" id="2495581"/>
    <lineage>
        <taxon>Bacteria</taxon>
        <taxon>Pseudomonadati</taxon>
        <taxon>Pseudomonadota</taxon>
        <taxon>Alphaproteobacteria</taxon>
        <taxon>Hyphomicrobiales</taxon>
        <taxon>Phyllobacteriaceae</taxon>
        <taxon>Aquibium</taxon>
    </lineage>
</organism>
<dbReference type="RefSeq" id="WP_126699707.1">
    <property type="nucleotide sequence ID" value="NZ_RWKW01000034.1"/>
</dbReference>
<gene>
    <name evidence="2" type="ORF">EJC49_09680</name>
</gene>
<accession>A0A3S0AT75</accession>
<dbReference type="Proteomes" id="UP000278398">
    <property type="component" value="Unassembled WGS sequence"/>
</dbReference>
<proteinExistence type="predicted"/>
<dbReference type="OrthoDB" id="8402008at2"/>
<evidence type="ECO:0000313" key="3">
    <source>
        <dbReference type="Proteomes" id="UP000278398"/>
    </source>
</evidence>
<protein>
    <submittedName>
        <fullName evidence="2">Uncharacterized protein</fullName>
    </submittedName>
</protein>